<dbReference type="EMBL" id="VSRR010004256">
    <property type="protein sequence ID" value="MPC39097.1"/>
    <property type="molecule type" value="Genomic_DNA"/>
</dbReference>
<dbReference type="AlphaFoldDB" id="A0A5B7F0W6"/>
<comment type="caution">
    <text evidence="2">The sequence shown here is derived from an EMBL/GenBank/DDBJ whole genome shotgun (WGS) entry which is preliminary data.</text>
</comment>
<feature type="compositionally biased region" description="Polar residues" evidence="1">
    <location>
        <begin position="55"/>
        <end position="80"/>
    </location>
</feature>
<feature type="compositionally biased region" description="Basic and acidic residues" evidence="1">
    <location>
        <begin position="1"/>
        <end position="13"/>
    </location>
</feature>
<proteinExistence type="predicted"/>
<organism evidence="2 3">
    <name type="scientific">Portunus trituberculatus</name>
    <name type="common">Swimming crab</name>
    <name type="synonym">Neptunus trituberculatus</name>
    <dbReference type="NCBI Taxonomy" id="210409"/>
    <lineage>
        <taxon>Eukaryota</taxon>
        <taxon>Metazoa</taxon>
        <taxon>Ecdysozoa</taxon>
        <taxon>Arthropoda</taxon>
        <taxon>Crustacea</taxon>
        <taxon>Multicrustacea</taxon>
        <taxon>Malacostraca</taxon>
        <taxon>Eumalacostraca</taxon>
        <taxon>Eucarida</taxon>
        <taxon>Decapoda</taxon>
        <taxon>Pleocyemata</taxon>
        <taxon>Brachyura</taxon>
        <taxon>Eubrachyura</taxon>
        <taxon>Portunoidea</taxon>
        <taxon>Portunidae</taxon>
        <taxon>Portuninae</taxon>
        <taxon>Portunus</taxon>
    </lineage>
</organism>
<gene>
    <name evidence="2" type="ORF">E2C01_032617</name>
</gene>
<evidence type="ECO:0000313" key="2">
    <source>
        <dbReference type="EMBL" id="MPC39097.1"/>
    </source>
</evidence>
<evidence type="ECO:0000256" key="1">
    <source>
        <dbReference type="SAM" id="MobiDB-lite"/>
    </source>
</evidence>
<keyword evidence="3" id="KW-1185">Reference proteome</keyword>
<protein>
    <submittedName>
        <fullName evidence="2">Uncharacterized protein</fullName>
    </submittedName>
</protein>
<dbReference type="Proteomes" id="UP000324222">
    <property type="component" value="Unassembled WGS sequence"/>
</dbReference>
<reference evidence="2 3" key="1">
    <citation type="submission" date="2019-05" db="EMBL/GenBank/DDBJ databases">
        <title>Another draft genome of Portunus trituberculatus and its Hox gene families provides insights of decapod evolution.</title>
        <authorList>
            <person name="Jeong J.-H."/>
            <person name="Song I."/>
            <person name="Kim S."/>
            <person name="Choi T."/>
            <person name="Kim D."/>
            <person name="Ryu S."/>
            <person name="Kim W."/>
        </authorList>
    </citation>
    <scope>NUCLEOTIDE SEQUENCE [LARGE SCALE GENOMIC DNA]</scope>
    <source>
        <tissue evidence="2">Muscle</tissue>
    </source>
</reference>
<evidence type="ECO:0000313" key="3">
    <source>
        <dbReference type="Proteomes" id="UP000324222"/>
    </source>
</evidence>
<feature type="region of interest" description="Disordered" evidence="1">
    <location>
        <begin position="1"/>
        <end position="83"/>
    </location>
</feature>
<sequence length="106" mass="12301">MPSKKSDRPDYRYHISPRRYNPEIVTEQREGKQGRRYFFGVPPISKPLPRVRKPNLNSDRGQDSNQCAWRPRGSQSTHGSTVPFPEFTAQVAYPQNMLQITNAKKK</sequence>
<accession>A0A5B7F0W6</accession>
<name>A0A5B7F0W6_PORTR</name>